<feature type="region of interest" description="Disordered" evidence="1">
    <location>
        <begin position="1"/>
        <end position="118"/>
    </location>
</feature>
<evidence type="ECO:0000256" key="1">
    <source>
        <dbReference type="SAM" id="MobiDB-lite"/>
    </source>
</evidence>
<feature type="compositionally biased region" description="Polar residues" evidence="1">
    <location>
        <begin position="61"/>
        <end position="71"/>
    </location>
</feature>
<evidence type="ECO:0000313" key="3">
    <source>
        <dbReference type="Proteomes" id="UP001345963"/>
    </source>
</evidence>
<keyword evidence="3" id="KW-1185">Reference proteome</keyword>
<accession>A0ABU7AHR2</accession>
<feature type="compositionally biased region" description="Polar residues" evidence="1">
    <location>
        <begin position="1"/>
        <end position="15"/>
    </location>
</feature>
<dbReference type="Proteomes" id="UP001345963">
    <property type="component" value="Unassembled WGS sequence"/>
</dbReference>
<proteinExistence type="predicted"/>
<protein>
    <submittedName>
        <fullName evidence="2">Uncharacterized protein</fullName>
    </submittedName>
</protein>
<dbReference type="EMBL" id="JAHUTI010015349">
    <property type="protein sequence ID" value="MED6237410.1"/>
    <property type="molecule type" value="Genomic_DNA"/>
</dbReference>
<comment type="caution">
    <text evidence="2">The sequence shown here is derived from an EMBL/GenBank/DDBJ whole genome shotgun (WGS) entry which is preliminary data.</text>
</comment>
<organism evidence="2 3">
    <name type="scientific">Ataeniobius toweri</name>
    <dbReference type="NCBI Taxonomy" id="208326"/>
    <lineage>
        <taxon>Eukaryota</taxon>
        <taxon>Metazoa</taxon>
        <taxon>Chordata</taxon>
        <taxon>Craniata</taxon>
        <taxon>Vertebrata</taxon>
        <taxon>Euteleostomi</taxon>
        <taxon>Actinopterygii</taxon>
        <taxon>Neopterygii</taxon>
        <taxon>Teleostei</taxon>
        <taxon>Neoteleostei</taxon>
        <taxon>Acanthomorphata</taxon>
        <taxon>Ovalentaria</taxon>
        <taxon>Atherinomorphae</taxon>
        <taxon>Cyprinodontiformes</taxon>
        <taxon>Goodeidae</taxon>
        <taxon>Ataeniobius</taxon>
    </lineage>
</organism>
<evidence type="ECO:0000313" key="2">
    <source>
        <dbReference type="EMBL" id="MED6237410.1"/>
    </source>
</evidence>
<gene>
    <name evidence="2" type="ORF">ATANTOWER_024383</name>
</gene>
<sequence>MVITTNPKHTPPTRNHPTDKQTPPHYKAKKPNATTKPSEARPASPTHNCQSRTDQDHHHSTTYSGGQNAAKSKTKAVPKAHTAQIPTSLPKIKPPCESAPPQTEDPQYPNPRKHARQL</sequence>
<reference evidence="2 3" key="1">
    <citation type="submission" date="2021-07" db="EMBL/GenBank/DDBJ databases">
        <authorList>
            <person name="Palmer J.M."/>
        </authorList>
    </citation>
    <scope>NUCLEOTIDE SEQUENCE [LARGE SCALE GENOMIC DNA]</scope>
    <source>
        <strain evidence="2 3">AT_MEX2019</strain>
        <tissue evidence="2">Muscle</tissue>
    </source>
</reference>
<name>A0ABU7AHR2_9TELE</name>